<evidence type="ECO:0000313" key="5">
    <source>
        <dbReference type="EMBL" id="KAG6677347.1"/>
    </source>
</evidence>
<keyword evidence="3" id="KW-0472">Membrane</keyword>
<sequence>MDARLFQAVFHDDVAAFHTLLAEDPLLLHRVALNSIDNPLHISSLAGNTAITKHIVLRKPEFAGELNQQGFSPVHIASANGHVEIGKDGKLPLHCAVIKGRADVVRLLVFACKESLAQVTVHGETALHLAVKNNQLEVVRVLLEEMKRLDVMMEVINCTDKKGNTVLHLATLGKQHETIGMLIGQDAIATRVDVNSVNSSGFTPKDVLELMLQSGDESSLYDVVEMFHHAGALKSGEMITTNHETLKACHDRNDQAKVQHPDANPSSETVPSSSSSSRLSNIWKELTKEIEESSMESQNALMVVAVLIATLTYQTMLSPPSGILSPERLERLERLSHFTRIYVAPGEAVMANDLEVFALFTVFNSIGFIASIGMISLLTKGFPLRAGLRLAILSMTATFVIGVFYIAPTNDKTVYVVAGVMGVGVLVEFARFMLWLLRKWGVLPIKKLRSCSSTSNRSRV</sequence>
<gene>
    <name evidence="5" type="ORF">I3842_14G021400</name>
</gene>
<dbReference type="PANTHER" id="PTHR24128">
    <property type="entry name" value="HOMEOBOX PROTEIN WARIAI"/>
    <property type="match status" value="1"/>
</dbReference>
<accession>A0A922A9J2</accession>
<dbReference type="Pfam" id="PF13962">
    <property type="entry name" value="PGG"/>
    <property type="match status" value="1"/>
</dbReference>
<evidence type="ECO:0000256" key="1">
    <source>
        <dbReference type="PROSITE-ProRule" id="PRU00023"/>
    </source>
</evidence>
<dbReference type="PROSITE" id="PS50088">
    <property type="entry name" value="ANK_REPEAT"/>
    <property type="match status" value="2"/>
</dbReference>
<keyword evidence="1" id="KW-0040">ANK repeat</keyword>
<dbReference type="PROSITE" id="PS50297">
    <property type="entry name" value="ANK_REP_REGION"/>
    <property type="match status" value="2"/>
</dbReference>
<dbReference type="InterPro" id="IPR026961">
    <property type="entry name" value="PGG_dom"/>
</dbReference>
<feature type="compositionally biased region" description="Low complexity" evidence="2">
    <location>
        <begin position="266"/>
        <end position="276"/>
    </location>
</feature>
<feature type="transmembrane region" description="Helical" evidence="3">
    <location>
        <begin position="356"/>
        <end position="378"/>
    </location>
</feature>
<dbReference type="SMART" id="SM00248">
    <property type="entry name" value="ANK"/>
    <property type="match status" value="4"/>
</dbReference>
<evidence type="ECO:0000256" key="2">
    <source>
        <dbReference type="SAM" id="MobiDB-lite"/>
    </source>
</evidence>
<feature type="region of interest" description="Disordered" evidence="2">
    <location>
        <begin position="256"/>
        <end position="276"/>
    </location>
</feature>
<feature type="transmembrane region" description="Helical" evidence="3">
    <location>
        <begin position="390"/>
        <end position="408"/>
    </location>
</feature>
<reference evidence="5" key="1">
    <citation type="submission" date="2021-01" db="EMBL/GenBank/DDBJ databases">
        <authorList>
            <person name="Lovell J.T."/>
            <person name="Bentley N."/>
            <person name="Bhattarai G."/>
            <person name="Jenkins J.W."/>
            <person name="Sreedasyam A."/>
            <person name="Alarcon Y."/>
            <person name="Bock C."/>
            <person name="Boston L."/>
            <person name="Carlson J."/>
            <person name="Cervantes K."/>
            <person name="Clermont K."/>
            <person name="Krom N."/>
            <person name="Kubenka K."/>
            <person name="Mamidi S."/>
            <person name="Mattison C."/>
            <person name="Monteros M."/>
            <person name="Pisani C."/>
            <person name="Plott C."/>
            <person name="Rajasekar S."/>
            <person name="Rhein H.S."/>
            <person name="Rohla C."/>
            <person name="Song M."/>
            <person name="Hilaire R.S."/>
            <person name="Shu S."/>
            <person name="Wells L."/>
            <person name="Wang X."/>
            <person name="Webber J."/>
            <person name="Heerema R.J."/>
            <person name="Klein P."/>
            <person name="Conner P."/>
            <person name="Grauke L."/>
            <person name="Grimwood J."/>
            <person name="Schmutz J."/>
            <person name="Randall J.J."/>
        </authorList>
    </citation>
    <scope>NUCLEOTIDE SEQUENCE</scope>
    <source>
        <tissue evidence="5">Leaf</tissue>
    </source>
</reference>
<organism evidence="5 6">
    <name type="scientific">Carya illinoinensis</name>
    <name type="common">Pecan</name>
    <dbReference type="NCBI Taxonomy" id="32201"/>
    <lineage>
        <taxon>Eukaryota</taxon>
        <taxon>Viridiplantae</taxon>
        <taxon>Streptophyta</taxon>
        <taxon>Embryophyta</taxon>
        <taxon>Tracheophyta</taxon>
        <taxon>Spermatophyta</taxon>
        <taxon>Magnoliopsida</taxon>
        <taxon>eudicotyledons</taxon>
        <taxon>Gunneridae</taxon>
        <taxon>Pentapetalae</taxon>
        <taxon>rosids</taxon>
        <taxon>fabids</taxon>
        <taxon>Fagales</taxon>
        <taxon>Juglandaceae</taxon>
        <taxon>Carya</taxon>
    </lineage>
</organism>
<keyword evidence="3" id="KW-1133">Transmembrane helix</keyword>
<dbReference type="Proteomes" id="UP000811246">
    <property type="component" value="Chromosome 14"/>
</dbReference>
<dbReference type="EMBL" id="CM031838">
    <property type="protein sequence ID" value="KAG6677347.1"/>
    <property type="molecule type" value="Genomic_DNA"/>
</dbReference>
<dbReference type="InterPro" id="IPR002110">
    <property type="entry name" value="Ankyrin_rpt"/>
</dbReference>
<protein>
    <recommendedName>
        <fullName evidence="4">PGG domain-containing protein</fullName>
    </recommendedName>
</protein>
<evidence type="ECO:0000313" key="6">
    <source>
        <dbReference type="Proteomes" id="UP000811246"/>
    </source>
</evidence>
<evidence type="ECO:0000256" key="3">
    <source>
        <dbReference type="SAM" id="Phobius"/>
    </source>
</evidence>
<evidence type="ECO:0000259" key="4">
    <source>
        <dbReference type="Pfam" id="PF13962"/>
    </source>
</evidence>
<name>A0A922A9J2_CARIL</name>
<feature type="repeat" description="ANK" evidence="1">
    <location>
        <begin position="122"/>
        <end position="154"/>
    </location>
</feature>
<feature type="transmembrane region" description="Helical" evidence="3">
    <location>
        <begin position="414"/>
        <end position="437"/>
    </location>
</feature>
<proteinExistence type="predicted"/>
<feature type="domain" description="PGG" evidence="4">
    <location>
        <begin position="295"/>
        <end position="389"/>
    </location>
</feature>
<comment type="caution">
    <text evidence="5">The sequence shown here is derived from an EMBL/GenBank/DDBJ whole genome shotgun (WGS) entry which is preliminary data.</text>
</comment>
<dbReference type="Pfam" id="PF12796">
    <property type="entry name" value="Ank_2"/>
    <property type="match status" value="1"/>
</dbReference>
<dbReference type="PANTHER" id="PTHR24128:SF84">
    <property type="entry name" value="ANKYRIN REPEAT-CONTAINING PROTEIN BDA1-LIKE"/>
    <property type="match status" value="1"/>
</dbReference>
<feature type="repeat" description="ANK" evidence="1">
    <location>
        <begin position="88"/>
        <end position="109"/>
    </location>
</feature>
<keyword evidence="3" id="KW-0812">Transmembrane</keyword>
<dbReference type="AlphaFoldDB" id="A0A922A9J2"/>